<accession>A0A2G9I7H3</accession>
<dbReference type="EMBL" id="NKXS01000212">
    <property type="protein sequence ID" value="PIN25590.1"/>
    <property type="molecule type" value="Genomic_DNA"/>
</dbReference>
<gene>
    <name evidence="1" type="ORF">CDL12_01666</name>
</gene>
<comment type="caution">
    <text evidence="1">The sequence shown here is derived from an EMBL/GenBank/DDBJ whole genome shotgun (WGS) entry which is preliminary data.</text>
</comment>
<dbReference type="OrthoDB" id="1658571at2759"/>
<evidence type="ECO:0000313" key="1">
    <source>
        <dbReference type="EMBL" id="PIN25590.1"/>
    </source>
</evidence>
<proteinExistence type="predicted"/>
<reference evidence="2" key="1">
    <citation type="journal article" date="2018" name="Gigascience">
        <title>Genome assembly of the Pink Ipe (Handroanthus impetiginosus, Bignoniaceae), a highly valued, ecologically keystone Neotropical timber forest tree.</title>
        <authorList>
            <person name="Silva-Junior O.B."/>
            <person name="Grattapaglia D."/>
            <person name="Novaes E."/>
            <person name="Collevatti R.G."/>
        </authorList>
    </citation>
    <scope>NUCLEOTIDE SEQUENCE [LARGE SCALE GENOMIC DNA]</scope>
    <source>
        <strain evidence="2">cv. UFG-1</strain>
    </source>
</reference>
<keyword evidence="2" id="KW-1185">Reference proteome</keyword>
<name>A0A2G9I7H3_9LAMI</name>
<dbReference type="AlphaFoldDB" id="A0A2G9I7H3"/>
<protein>
    <submittedName>
        <fullName evidence="1">Uncharacterized protein</fullName>
    </submittedName>
</protein>
<organism evidence="1 2">
    <name type="scientific">Handroanthus impetiginosus</name>
    <dbReference type="NCBI Taxonomy" id="429701"/>
    <lineage>
        <taxon>Eukaryota</taxon>
        <taxon>Viridiplantae</taxon>
        <taxon>Streptophyta</taxon>
        <taxon>Embryophyta</taxon>
        <taxon>Tracheophyta</taxon>
        <taxon>Spermatophyta</taxon>
        <taxon>Magnoliopsida</taxon>
        <taxon>eudicotyledons</taxon>
        <taxon>Gunneridae</taxon>
        <taxon>Pentapetalae</taxon>
        <taxon>asterids</taxon>
        <taxon>lamiids</taxon>
        <taxon>Lamiales</taxon>
        <taxon>Bignoniaceae</taxon>
        <taxon>Crescentiina</taxon>
        <taxon>Tabebuia alliance</taxon>
        <taxon>Handroanthus</taxon>
    </lineage>
</organism>
<dbReference type="Proteomes" id="UP000231279">
    <property type="component" value="Unassembled WGS sequence"/>
</dbReference>
<sequence>MAIGASYENKGDKENIPSSSSVKLVAVFPSKKKRKLRTPLKDITNLIYPGFVSSAQESPAAFDTPSLFLLACLVYQVENRYKRVDTKSSAAAATLRKHFR</sequence>
<evidence type="ECO:0000313" key="2">
    <source>
        <dbReference type="Proteomes" id="UP000231279"/>
    </source>
</evidence>